<dbReference type="STRING" id="857340.A0A086TI29"/>
<dbReference type="EMBL" id="JPKY01000001">
    <property type="protein sequence ID" value="KFH49011.1"/>
    <property type="molecule type" value="Genomic_DNA"/>
</dbReference>
<dbReference type="HOGENOM" id="CLU_2145086_0_0_1"/>
<proteinExistence type="predicted"/>
<evidence type="ECO:0000313" key="1">
    <source>
        <dbReference type="EMBL" id="KFH49011.1"/>
    </source>
</evidence>
<accession>A0A086TI29</accession>
<comment type="caution">
    <text evidence="1">The sequence shown here is derived from an EMBL/GenBank/DDBJ whole genome shotgun (WGS) entry which is preliminary data.</text>
</comment>
<protein>
    <submittedName>
        <fullName evidence="1">Uncharacterized protein</fullName>
    </submittedName>
</protein>
<evidence type="ECO:0000313" key="2">
    <source>
        <dbReference type="Proteomes" id="UP000029964"/>
    </source>
</evidence>
<sequence length="112" mass="12593">MDSKRGRQVAFRETDSLEHLRSTLVLGIKGLADQGHHIYLAAVIGRLLVERQAPEDINMLAKHISMDTLDARPATGWHVHSAYPLHTGMSDEDPDISRLENLFKDHSLWSSP</sequence>
<dbReference type="Proteomes" id="UP000029964">
    <property type="component" value="Unassembled WGS sequence"/>
</dbReference>
<keyword evidence="2" id="KW-1185">Reference proteome</keyword>
<reference evidence="2" key="1">
    <citation type="journal article" date="2014" name="Genome Announc.">
        <title>Genome sequence and annotation of Acremonium chrysogenum, producer of the beta-lactam antibiotic cephalosporin C.</title>
        <authorList>
            <person name="Terfehr D."/>
            <person name="Dahlmann T.A."/>
            <person name="Specht T."/>
            <person name="Zadra I."/>
            <person name="Kuernsteiner H."/>
            <person name="Kueck U."/>
        </authorList>
    </citation>
    <scope>NUCLEOTIDE SEQUENCE [LARGE SCALE GENOMIC DNA]</scope>
    <source>
        <strain evidence="2">ATCC 11550 / CBS 779.69 / DSM 880 / IAM 14645 / JCM 23072 / IMI 49137</strain>
    </source>
</reference>
<dbReference type="OrthoDB" id="426882at2759"/>
<gene>
    <name evidence="1" type="ORF">ACRE_000230</name>
</gene>
<name>A0A086TI29_HAPC1</name>
<organism evidence="1 2">
    <name type="scientific">Hapsidospora chrysogenum (strain ATCC 11550 / CBS 779.69 / DSM 880 / IAM 14645 / JCM 23072 / IMI 49137)</name>
    <name type="common">Acremonium chrysogenum</name>
    <dbReference type="NCBI Taxonomy" id="857340"/>
    <lineage>
        <taxon>Eukaryota</taxon>
        <taxon>Fungi</taxon>
        <taxon>Dikarya</taxon>
        <taxon>Ascomycota</taxon>
        <taxon>Pezizomycotina</taxon>
        <taxon>Sordariomycetes</taxon>
        <taxon>Hypocreomycetidae</taxon>
        <taxon>Hypocreales</taxon>
        <taxon>Bionectriaceae</taxon>
        <taxon>Hapsidospora</taxon>
    </lineage>
</organism>
<dbReference type="AlphaFoldDB" id="A0A086TI29"/>